<dbReference type="PANTHER" id="PTHR33392">
    <property type="entry name" value="POLYISOPRENYL-TEICHOIC ACID--PEPTIDOGLYCAN TEICHOIC ACID TRANSFERASE TAGU"/>
    <property type="match status" value="1"/>
</dbReference>
<dbReference type="AlphaFoldDB" id="X0XHJ2"/>
<protein>
    <recommendedName>
        <fullName evidence="2">Cell envelope-related transcriptional attenuator domain-containing protein</fullName>
    </recommendedName>
</protein>
<dbReference type="Pfam" id="PF03816">
    <property type="entry name" value="LytR_cpsA_psr"/>
    <property type="match status" value="1"/>
</dbReference>
<evidence type="ECO:0000259" key="2">
    <source>
        <dbReference type="Pfam" id="PF03816"/>
    </source>
</evidence>
<organism evidence="3">
    <name type="scientific">marine sediment metagenome</name>
    <dbReference type="NCBI Taxonomy" id="412755"/>
    <lineage>
        <taxon>unclassified sequences</taxon>
        <taxon>metagenomes</taxon>
        <taxon>ecological metagenomes</taxon>
    </lineage>
</organism>
<evidence type="ECO:0000256" key="1">
    <source>
        <dbReference type="SAM" id="MobiDB-lite"/>
    </source>
</evidence>
<dbReference type="EMBL" id="BARS01045630">
    <property type="protein sequence ID" value="GAG34877.1"/>
    <property type="molecule type" value="Genomic_DNA"/>
</dbReference>
<feature type="domain" description="Cell envelope-related transcriptional attenuator" evidence="2">
    <location>
        <begin position="14"/>
        <end position="168"/>
    </location>
</feature>
<feature type="compositionally biased region" description="Basic and acidic residues" evidence="1">
    <location>
        <begin position="236"/>
        <end position="247"/>
    </location>
</feature>
<comment type="caution">
    <text evidence="3">The sequence shown here is derived from an EMBL/GenBank/DDBJ whole genome shotgun (WGS) entry which is preliminary data.</text>
</comment>
<evidence type="ECO:0000313" key="3">
    <source>
        <dbReference type="EMBL" id="GAG34877.1"/>
    </source>
</evidence>
<dbReference type="NCBIfam" id="TIGR00350">
    <property type="entry name" value="lytR_cpsA_psr"/>
    <property type="match status" value="1"/>
</dbReference>
<name>X0XHJ2_9ZZZZ</name>
<feature type="non-terminal residue" evidence="3">
    <location>
        <position position="1"/>
    </location>
</feature>
<proteinExistence type="predicted"/>
<feature type="non-terminal residue" evidence="3">
    <location>
        <position position="247"/>
    </location>
</feature>
<sequence>LDYRDWESGEGAPRTDTMVLASVDPLSKTVGIMSIPRDLWVSIPGFEEPARINVAYRFGETYQLPGGGPELAMKTVEGVLGLKIDYYALIDFYAFEQFIDELGFIEIDVPRNIWVDPIDGPTVKLKRGAHDLPGNLALAYARARNTEGGDFDRAGRQMQVIMAIRDRILSYDLLATLMSRAPGIYEQLSAGVQTNLGLDQAIQLAWLVQQIPEEDIKTGSIGTDHVTFGKSPSGDDVLKPRPEQIRI</sequence>
<gene>
    <name evidence="3" type="ORF">S01H1_68790</name>
</gene>
<dbReference type="InterPro" id="IPR050922">
    <property type="entry name" value="LytR/CpsA/Psr_CW_biosynth"/>
</dbReference>
<dbReference type="Gene3D" id="3.40.630.190">
    <property type="entry name" value="LCP protein"/>
    <property type="match status" value="1"/>
</dbReference>
<dbReference type="InterPro" id="IPR004474">
    <property type="entry name" value="LytR_CpsA_psr"/>
</dbReference>
<dbReference type="PANTHER" id="PTHR33392:SF6">
    <property type="entry name" value="POLYISOPRENYL-TEICHOIC ACID--PEPTIDOGLYCAN TEICHOIC ACID TRANSFERASE TAGU"/>
    <property type="match status" value="1"/>
</dbReference>
<accession>X0XHJ2</accession>
<reference evidence="3" key="1">
    <citation type="journal article" date="2014" name="Front. Microbiol.">
        <title>High frequency of phylogenetically diverse reductive dehalogenase-homologous genes in deep subseafloor sedimentary metagenomes.</title>
        <authorList>
            <person name="Kawai M."/>
            <person name="Futagami T."/>
            <person name="Toyoda A."/>
            <person name="Takaki Y."/>
            <person name="Nishi S."/>
            <person name="Hori S."/>
            <person name="Arai W."/>
            <person name="Tsubouchi T."/>
            <person name="Morono Y."/>
            <person name="Uchiyama I."/>
            <person name="Ito T."/>
            <person name="Fujiyama A."/>
            <person name="Inagaki F."/>
            <person name="Takami H."/>
        </authorList>
    </citation>
    <scope>NUCLEOTIDE SEQUENCE</scope>
    <source>
        <strain evidence="3">Expedition CK06-06</strain>
    </source>
</reference>
<feature type="region of interest" description="Disordered" evidence="1">
    <location>
        <begin position="223"/>
        <end position="247"/>
    </location>
</feature>